<keyword evidence="1" id="KW-0547">Nucleotide-binding</keyword>
<keyword evidence="1" id="KW-0067">ATP-binding</keyword>
<proteinExistence type="predicted"/>
<dbReference type="EMBL" id="BMOD01000001">
    <property type="protein sequence ID" value="GGJ20722.1"/>
    <property type="molecule type" value="Genomic_DNA"/>
</dbReference>
<reference evidence="2" key="1">
    <citation type="journal article" date="2019" name="Int. J. Syst. Evol. Microbiol.">
        <title>The Global Catalogue of Microorganisms (GCM) 10K type strain sequencing project: providing services to taxonomists for standard genome sequencing and annotation.</title>
        <authorList>
            <consortium name="The Broad Institute Genomics Platform"/>
            <consortium name="The Broad Institute Genome Sequencing Center for Infectious Disease"/>
            <person name="Wu L."/>
            <person name="Ma J."/>
        </authorList>
    </citation>
    <scope>NUCLEOTIDE SEQUENCE [LARGE SCALE GENOMIC DNA]</scope>
    <source>
        <strain evidence="2">JCM 14370</strain>
    </source>
</reference>
<accession>A0ABQ2CVA6</accession>
<dbReference type="RefSeq" id="WP_188998960.1">
    <property type="nucleotide sequence ID" value="NZ_BMOD01000001.1"/>
</dbReference>
<protein>
    <submittedName>
        <fullName evidence="1">Phosphonate ABC transporter ATP-binding protein</fullName>
    </submittedName>
</protein>
<name>A0ABQ2CVA6_9DEIO</name>
<gene>
    <name evidence="1" type="ORF">GCM10008938_03710</name>
</gene>
<dbReference type="Gene3D" id="3.40.50.1820">
    <property type="entry name" value="alpha/beta hydrolase"/>
    <property type="match status" value="1"/>
</dbReference>
<sequence>MFTPETVTIQIQLDLAKQHEEVYLLSALSQWKPESKFAFQWTPQGYVLALELLQGNLLECRISRGEHEEVGHEGLKRNPRILAADRNQQVSFEVLGFRENLLPEVTRTGHIEEHLLYSPELQEEVKLLVYLPPQYFSQPEAVFPVVYMHDGHNVFDRSTSSYGFDWQADETAEEFAAAGHPVVLVGIWTLEDKRMAYYVPFPSRLHGHQAQGLDYLSFIADTLKPWIDRHFRVSQDLHHTAICGSSLGGIISLYAALNHPEVFGVAGIMSPALWVGEYRSFDDVKPVLAGVRCFVDMGDREGTTLEEAAHLVRQAKQIALLISQQGSEVELLIGKDHLHHESAWAERFPQFLKFFLRL</sequence>
<dbReference type="InterPro" id="IPR029058">
    <property type="entry name" value="AB_hydrolase_fold"/>
</dbReference>
<keyword evidence="2" id="KW-1185">Reference proteome</keyword>
<dbReference type="PANTHER" id="PTHR48098:SF6">
    <property type="entry name" value="FERRI-BACILLIBACTIN ESTERASE BESA"/>
    <property type="match status" value="1"/>
</dbReference>
<evidence type="ECO:0000313" key="2">
    <source>
        <dbReference type="Proteomes" id="UP000632222"/>
    </source>
</evidence>
<comment type="caution">
    <text evidence="1">The sequence shown here is derived from an EMBL/GenBank/DDBJ whole genome shotgun (WGS) entry which is preliminary data.</text>
</comment>
<dbReference type="InterPro" id="IPR050583">
    <property type="entry name" value="Mycobacterial_A85_antigen"/>
</dbReference>
<dbReference type="PANTHER" id="PTHR48098">
    <property type="entry name" value="ENTEROCHELIN ESTERASE-RELATED"/>
    <property type="match status" value="1"/>
</dbReference>
<dbReference type="InterPro" id="IPR000801">
    <property type="entry name" value="Esterase-like"/>
</dbReference>
<dbReference type="Pfam" id="PF00756">
    <property type="entry name" value="Esterase"/>
    <property type="match status" value="1"/>
</dbReference>
<organism evidence="1 2">
    <name type="scientific">Deinococcus roseus</name>
    <dbReference type="NCBI Taxonomy" id="392414"/>
    <lineage>
        <taxon>Bacteria</taxon>
        <taxon>Thermotogati</taxon>
        <taxon>Deinococcota</taxon>
        <taxon>Deinococci</taxon>
        <taxon>Deinococcales</taxon>
        <taxon>Deinococcaceae</taxon>
        <taxon>Deinococcus</taxon>
    </lineage>
</organism>
<dbReference type="GO" id="GO:0005524">
    <property type="term" value="F:ATP binding"/>
    <property type="evidence" value="ECO:0007669"/>
    <property type="project" value="UniProtKB-KW"/>
</dbReference>
<dbReference type="SUPFAM" id="SSF53474">
    <property type="entry name" value="alpha/beta-Hydrolases"/>
    <property type="match status" value="1"/>
</dbReference>
<dbReference type="Proteomes" id="UP000632222">
    <property type="component" value="Unassembled WGS sequence"/>
</dbReference>
<evidence type="ECO:0000313" key="1">
    <source>
        <dbReference type="EMBL" id="GGJ20722.1"/>
    </source>
</evidence>